<organism evidence="2 3">
    <name type="scientific">Leptospira kmetyi</name>
    <dbReference type="NCBI Taxonomy" id="408139"/>
    <lineage>
        <taxon>Bacteria</taxon>
        <taxon>Pseudomonadati</taxon>
        <taxon>Spirochaetota</taxon>
        <taxon>Spirochaetia</taxon>
        <taxon>Leptospirales</taxon>
        <taxon>Leptospiraceae</taxon>
        <taxon>Leptospira</taxon>
    </lineage>
</organism>
<sequence>MRWRIDSILKKKNLKESFRDWFSLNRNRNGLLQKPTSNAFKSSAHLNFYHANFSFELERNRILLLGIFSFAGFLFACSPSLNDLIRKEKNEEAKARILESQEWNRNNDCDSPLELAAETGNLEMVRFLLENKADPNHRQTGCAKESILTIDGMYISKEEFFTASHTPISFAKNLEVAKILIEFGANANWGGYRQNDPKGIGPAFSEPPLLRAVFHRNYDLAKFLMEKGASTRILNSLTGENEFELWFTSVGIRNKSDRKFYEFLKSKGLKKLEIPSTSSKSTKGTAPAEFFPKERAYIHVPTGTEFKTTPLFSEWEEWNQTDLVLHPSQKKYFHSSEYIWKDTKQSVYEWILEKRIRSKKDHLLN</sequence>
<keyword evidence="1" id="KW-0040">ANK repeat</keyword>
<feature type="repeat" description="ANK" evidence="1">
    <location>
        <begin position="108"/>
        <end position="140"/>
    </location>
</feature>
<dbReference type="EMBL" id="CP033614">
    <property type="protein sequence ID" value="AYV54439.1"/>
    <property type="molecule type" value="Genomic_DNA"/>
</dbReference>
<evidence type="ECO:0000313" key="3">
    <source>
        <dbReference type="Proteomes" id="UP000276407"/>
    </source>
</evidence>
<dbReference type="Pfam" id="PF00023">
    <property type="entry name" value="Ank"/>
    <property type="match status" value="1"/>
</dbReference>
<proteinExistence type="predicted"/>
<dbReference type="InterPro" id="IPR002110">
    <property type="entry name" value="Ankyrin_rpt"/>
</dbReference>
<evidence type="ECO:0000256" key="1">
    <source>
        <dbReference type="PROSITE-ProRule" id="PRU00023"/>
    </source>
</evidence>
<dbReference type="SMART" id="SM00248">
    <property type="entry name" value="ANK"/>
    <property type="match status" value="3"/>
</dbReference>
<dbReference type="SUPFAM" id="SSF48403">
    <property type="entry name" value="Ankyrin repeat"/>
    <property type="match status" value="1"/>
</dbReference>
<dbReference type="PROSITE" id="PS50088">
    <property type="entry name" value="ANK_REPEAT"/>
    <property type="match status" value="1"/>
</dbReference>
<evidence type="ECO:0000313" key="2">
    <source>
        <dbReference type="EMBL" id="AYV54439.1"/>
    </source>
</evidence>
<name>A0AAD0UMG5_9LEPT</name>
<gene>
    <name evidence="2" type="ORF">EFP84_02235</name>
</gene>
<dbReference type="InterPro" id="IPR051616">
    <property type="entry name" value="Cul2-RING_E3_ligase_SR"/>
</dbReference>
<dbReference type="KEGG" id="lkm:EFP84_02235"/>
<dbReference type="PANTHER" id="PTHR46224:SF64">
    <property type="entry name" value="IQ MOTIF AND ANKYRIN REPEAT DOMAIN-CONTAINING PROTEIN 1"/>
    <property type="match status" value="1"/>
</dbReference>
<accession>A0AAD0UMG5</accession>
<dbReference type="Proteomes" id="UP000276407">
    <property type="component" value="Chromosome 1"/>
</dbReference>
<protein>
    <submittedName>
        <fullName evidence="2">Ankyrin repeat domain-containing protein</fullName>
    </submittedName>
</protein>
<dbReference type="InterPro" id="IPR036770">
    <property type="entry name" value="Ankyrin_rpt-contain_sf"/>
</dbReference>
<dbReference type="PANTHER" id="PTHR46224">
    <property type="entry name" value="ANKYRIN REPEAT FAMILY PROTEIN"/>
    <property type="match status" value="1"/>
</dbReference>
<dbReference type="Gene3D" id="1.25.40.20">
    <property type="entry name" value="Ankyrin repeat-containing domain"/>
    <property type="match status" value="1"/>
</dbReference>
<dbReference type="AlphaFoldDB" id="A0AAD0UMG5"/>
<dbReference type="PROSITE" id="PS50297">
    <property type="entry name" value="ANK_REP_REGION"/>
    <property type="match status" value="1"/>
</dbReference>
<reference evidence="2 3" key="1">
    <citation type="submission" date="2018-11" db="EMBL/GenBank/DDBJ databases">
        <title>Complete genome sequence of Leptospira kmetyi isolate LS 001/16 from soil sample associated with a leptospirosis patient in Kelantan.</title>
        <authorList>
            <person name="Muhammad Yusoff F."/>
            <person name="Muhammad Yusoff S."/>
            <person name="Ahmad M.N."/>
            <person name="Yusof N.Y."/>
            <person name="Aziah I."/>
        </authorList>
    </citation>
    <scope>NUCLEOTIDE SEQUENCE [LARGE SCALE GENOMIC DNA]</scope>
    <source>
        <strain evidence="2 3">LS 001/16</strain>
    </source>
</reference>